<dbReference type="InterPro" id="IPR001173">
    <property type="entry name" value="Glyco_trans_2-like"/>
</dbReference>
<proteinExistence type="predicted"/>
<evidence type="ECO:0000313" key="2">
    <source>
        <dbReference type="EMBL" id="QNM87048.1"/>
    </source>
</evidence>
<evidence type="ECO:0000259" key="1">
    <source>
        <dbReference type="Pfam" id="PF00535"/>
    </source>
</evidence>
<dbReference type="SUPFAM" id="SSF53448">
    <property type="entry name" value="Nucleotide-diphospho-sugar transferases"/>
    <property type="match status" value="1"/>
</dbReference>
<dbReference type="GO" id="GO:0006487">
    <property type="term" value="P:protein N-linked glycosylation"/>
    <property type="evidence" value="ECO:0007669"/>
    <property type="project" value="TreeGrafter"/>
</dbReference>
<dbReference type="InterPro" id="IPR029044">
    <property type="entry name" value="Nucleotide-diphossugar_trans"/>
</dbReference>
<name>A0A7G9LEJ9_9FLAO</name>
<dbReference type="EMBL" id="CP060695">
    <property type="protein sequence ID" value="QNM87048.1"/>
    <property type="molecule type" value="Genomic_DNA"/>
</dbReference>
<dbReference type="PANTHER" id="PTHR10859:SF91">
    <property type="entry name" value="DOLICHYL-PHOSPHATE BETA-GLUCOSYLTRANSFERASE"/>
    <property type="match status" value="1"/>
</dbReference>
<dbReference type="Proteomes" id="UP000515808">
    <property type="component" value="Chromosome"/>
</dbReference>
<reference evidence="2 3" key="1">
    <citation type="submission" date="2020-08" db="EMBL/GenBank/DDBJ databases">
        <title>Polaribacter sp. L12M9 isolated from gut of the Korean scallop.</title>
        <authorList>
            <person name="Jeong Y.S."/>
        </authorList>
    </citation>
    <scope>NUCLEOTIDE SEQUENCE [LARGE SCALE GENOMIC DNA]</scope>
    <source>
        <strain evidence="2 3">L12M9</strain>
    </source>
</reference>
<gene>
    <name evidence="2" type="ORF">H9W90_03240</name>
</gene>
<evidence type="ECO:0000313" key="3">
    <source>
        <dbReference type="Proteomes" id="UP000515808"/>
    </source>
</evidence>
<accession>A0A7G9LEJ9</accession>
<sequence>MMKTCIIIPCYNEEKRLPTKTFLKFIQNKDIHFCFVNDGSSDNTIDVLNSIKIKEPDKVLVINNNKNVGKAEAIREAVLELYNLKLYDYIGFFDADLATPLFEIENLRNYFIINDSLILVMGSRIKRMGANVNRKFHRFLFGRIFATIISANVLKLPVYDTQCGAKLFSTKIPVAVFNDKFITKWLFDVELIIRIKKLFGNDIIEKIVEYPLLEWVEKGESKVKFTDFLNTPKEILKIKRKYK</sequence>
<protein>
    <submittedName>
        <fullName evidence="2">Glycosyltransferase</fullName>
    </submittedName>
</protein>
<dbReference type="GO" id="GO:0016740">
    <property type="term" value="F:transferase activity"/>
    <property type="evidence" value="ECO:0007669"/>
    <property type="project" value="UniProtKB-KW"/>
</dbReference>
<dbReference type="PANTHER" id="PTHR10859">
    <property type="entry name" value="GLYCOSYL TRANSFERASE"/>
    <property type="match status" value="1"/>
</dbReference>
<dbReference type="KEGG" id="ppec:H9W90_03240"/>
<feature type="domain" description="Glycosyltransferase 2-like" evidence="1">
    <location>
        <begin position="5"/>
        <end position="170"/>
    </location>
</feature>
<dbReference type="AlphaFoldDB" id="A0A7G9LEJ9"/>
<dbReference type="Pfam" id="PF00535">
    <property type="entry name" value="Glycos_transf_2"/>
    <property type="match status" value="1"/>
</dbReference>
<organism evidence="2 3">
    <name type="scientific">Polaribacter pectinis</name>
    <dbReference type="NCBI Taxonomy" id="2738844"/>
    <lineage>
        <taxon>Bacteria</taxon>
        <taxon>Pseudomonadati</taxon>
        <taxon>Bacteroidota</taxon>
        <taxon>Flavobacteriia</taxon>
        <taxon>Flavobacteriales</taxon>
        <taxon>Flavobacteriaceae</taxon>
    </lineage>
</organism>
<dbReference type="Gene3D" id="3.90.550.10">
    <property type="entry name" value="Spore Coat Polysaccharide Biosynthesis Protein SpsA, Chain A"/>
    <property type="match status" value="1"/>
</dbReference>
<keyword evidence="3" id="KW-1185">Reference proteome</keyword>
<keyword evidence="2" id="KW-0808">Transferase</keyword>